<dbReference type="GO" id="GO:0004190">
    <property type="term" value="F:aspartic-type endopeptidase activity"/>
    <property type="evidence" value="ECO:0007669"/>
    <property type="project" value="UniProtKB-KW"/>
</dbReference>
<evidence type="ECO:0008006" key="6">
    <source>
        <dbReference type="Google" id="ProtNLM"/>
    </source>
</evidence>
<proteinExistence type="inferred from homology"/>
<sequence length="173" mass="19495">MSGKKHILISGVGNVLHQDDGFGVEVVRQLEKKNGLPDSVEIMETGIGGIHLVQELYNGYEVLILVDAVLRDREAGQVYLLEADVPDINEFSFDEKSDFLADMHFTNPSRALMLAKALKILPEKVYILGCQPAAYQDFDLGLSEEVFKAVPYAIERLESWVEQYYKNKENSDQ</sequence>
<dbReference type="Gene3D" id="3.40.50.1450">
    <property type="entry name" value="HybD-like"/>
    <property type="match status" value="1"/>
</dbReference>
<name>A0A381NNA8_9ZZZZ</name>
<keyword evidence="4" id="KW-0378">Hydrolase</keyword>
<gene>
    <name evidence="5" type="ORF">METZ01_LOCUS8152</name>
</gene>
<dbReference type="EMBL" id="UINC01000439">
    <property type="protein sequence ID" value="SUZ55298.1"/>
    <property type="molecule type" value="Genomic_DNA"/>
</dbReference>
<protein>
    <recommendedName>
        <fullName evidence="6">Hydrogenase maturation protease</fullName>
    </recommendedName>
</protein>
<evidence type="ECO:0000256" key="3">
    <source>
        <dbReference type="ARBA" id="ARBA00022750"/>
    </source>
</evidence>
<dbReference type="Pfam" id="PF01750">
    <property type="entry name" value="HycI"/>
    <property type="match status" value="1"/>
</dbReference>
<evidence type="ECO:0000256" key="2">
    <source>
        <dbReference type="ARBA" id="ARBA00022670"/>
    </source>
</evidence>
<dbReference type="PANTHER" id="PTHR30302:SF1">
    <property type="entry name" value="HYDROGENASE 2 MATURATION PROTEASE"/>
    <property type="match status" value="1"/>
</dbReference>
<keyword evidence="3" id="KW-0064">Aspartyl protease</keyword>
<dbReference type="PRINTS" id="PR00446">
    <property type="entry name" value="HYDRGNUPTAKE"/>
</dbReference>
<dbReference type="InterPro" id="IPR000671">
    <property type="entry name" value="Peptidase_A31"/>
</dbReference>
<organism evidence="5">
    <name type="scientific">marine metagenome</name>
    <dbReference type="NCBI Taxonomy" id="408172"/>
    <lineage>
        <taxon>unclassified sequences</taxon>
        <taxon>metagenomes</taxon>
        <taxon>ecological metagenomes</taxon>
    </lineage>
</organism>
<dbReference type="GO" id="GO:0008047">
    <property type="term" value="F:enzyme activator activity"/>
    <property type="evidence" value="ECO:0007669"/>
    <property type="project" value="InterPro"/>
</dbReference>
<evidence type="ECO:0000313" key="5">
    <source>
        <dbReference type="EMBL" id="SUZ55298.1"/>
    </source>
</evidence>
<keyword evidence="2" id="KW-0645">Protease</keyword>
<comment type="similarity">
    <text evidence="1">Belongs to the peptidase A31 family.</text>
</comment>
<dbReference type="GO" id="GO:0016485">
    <property type="term" value="P:protein processing"/>
    <property type="evidence" value="ECO:0007669"/>
    <property type="project" value="TreeGrafter"/>
</dbReference>
<accession>A0A381NNA8</accession>
<dbReference type="SUPFAM" id="SSF53163">
    <property type="entry name" value="HybD-like"/>
    <property type="match status" value="1"/>
</dbReference>
<dbReference type="PANTHER" id="PTHR30302">
    <property type="entry name" value="HYDROGENASE 1 MATURATION PROTEASE"/>
    <property type="match status" value="1"/>
</dbReference>
<reference evidence="5" key="1">
    <citation type="submission" date="2018-05" db="EMBL/GenBank/DDBJ databases">
        <authorList>
            <person name="Lanie J.A."/>
            <person name="Ng W.-L."/>
            <person name="Kazmierczak K.M."/>
            <person name="Andrzejewski T.M."/>
            <person name="Davidsen T.M."/>
            <person name="Wayne K.J."/>
            <person name="Tettelin H."/>
            <person name="Glass J.I."/>
            <person name="Rusch D."/>
            <person name="Podicherti R."/>
            <person name="Tsui H.-C.T."/>
            <person name="Winkler M.E."/>
        </authorList>
    </citation>
    <scope>NUCLEOTIDE SEQUENCE</scope>
</reference>
<evidence type="ECO:0000256" key="4">
    <source>
        <dbReference type="ARBA" id="ARBA00022801"/>
    </source>
</evidence>
<dbReference type="NCBIfam" id="TIGR00072">
    <property type="entry name" value="hydrog_prot"/>
    <property type="match status" value="1"/>
</dbReference>
<evidence type="ECO:0000256" key="1">
    <source>
        <dbReference type="ARBA" id="ARBA00006814"/>
    </source>
</evidence>
<dbReference type="InterPro" id="IPR023430">
    <property type="entry name" value="Pept_HybD-like_dom_sf"/>
</dbReference>
<dbReference type="AlphaFoldDB" id="A0A381NNA8"/>